<dbReference type="InterPro" id="IPR036259">
    <property type="entry name" value="MFS_trans_sf"/>
</dbReference>
<name>A0A9W8AT04_9FUNG</name>
<gene>
    <name evidence="8" type="primary">btn1</name>
    <name evidence="8" type="ORF">IWQ62_004071</name>
</gene>
<evidence type="ECO:0000313" key="8">
    <source>
        <dbReference type="EMBL" id="KAJ1960863.1"/>
    </source>
</evidence>
<dbReference type="PANTHER" id="PTHR10981:SF0">
    <property type="entry name" value="BATTENIN"/>
    <property type="match status" value="1"/>
</dbReference>
<evidence type="ECO:0000256" key="7">
    <source>
        <dbReference type="SAM" id="Phobius"/>
    </source>
</evidence>
<dbReference type="GO" id="GO:0051453">
    <property type="term" value="P:regulation of intracellular pH"/>
    <property type="evidence" value="ECO:0007669"/>
    <property type="project" value="TreeGrafter"/>
</dbReference>
<comment type="subcellular location">
    <subcellularLocation>
        <location evidence="1">Endomembrane system</location>
        <topology evidence="1">Multi-pass membrane protein</topology>
    </subcellularLocation>
</comment>
<proteinExistence type="inferred from homology"/>
<dbReference type="EMBL" id="JANBPY010001251">
    <property type="protein sequence ID" value="KAJ1960863.1"/>
    <property type="molecule type" value="Genomic_DNA"/>
</dbReference>
<evidence type="ECO:0000256" key="1">
    <source>
        <dbReference type="ARBA" id="ARBA00004127"/>
    </source>
</evidence>
<dbReference type="GO" id="GO:0005773">
    <property type="term" value="C:vacuole"/>
    <property type="evidence" value="ECO:0007669"/>
    <property type="project" value="UniProtKB-ARBA"/>
</dbReference>
<keyword evidence="4 7" id="KW-0812">Transmembrane</keyword>
<reference evidence="8" key="1">
    <citation type="submission" date="2022-07" db="EMBL/GenBank/DDBJ databases">
        <title>Phylogenomic reconstructions and comparative analyses of Kickxellomycotina fungi.</title>
        <authorList>
            <person name="Reynolds N.K."/>
            <person name="Stajich J.E."/>
            <person name="Barry K."/>
            <person name="Grigoriev I.V."/>
            <person name="Crous P."/>
            <person name="Smith M.E."/>
        </authorList>
    </citation>
    <scope>NUCLEOTIDE SEQUENCE</scope>
    <source>
        <strain evidence="8">RSA 1196</strain>
    </source>
</reference>
<dbReference type="GO" id="GO:0016020">
    <property type="term" value="C:membrane"/>
    <property type="evidence" value="ECO:0007669"/>
    <property type="project" value="InterPro"/>
</dbReference>
<dbReference type="InterPro" id="IPR003492">
    <property type="entry name" value="Battenin_disease_Cln3"/>
</dbReference>
<dbReference type="AlphaFoldDB" id="A0A9W8AT04"/>
<evidence type="ECO:0000313" key="9">
    <source>
        <dbReference type="Proteomes" id="UP001150925"/>
    </source>
</evidence>
<comment type="similarity">
    <text evidence="2">Belongs to the battenin family.</text>
</comment>
<evidence type="ECO:0000256" key="2">
    <source>
        <dbReference type="ARBA" id="ARBA00007467"/>
    </source>
</evidence>
<dbReference type="Proteomes" id="UP001150925">
    <property type="component" value="Unassembled WGS sequence"/>
</dbReference>
<accession>A0A9W8AT04</accession>
<keyword evidence="5 7" id="KW-1133">Transmembrane helix</keyword>
<dbReference type="Pfam" id="PF02487">
    <property type="entry name" value="CLN3"/>
    <property type="match status" value="1"/>
</dbReference>
<protein>
    <submittedName>
        <fullName evidence="8">Battenin CLN3 protein</fullName>
    </submittedName>
</protein>
<evidence type="ECO:0000256" key="4">
    <source>
        <dbReference type="ARBA" id="ARBA00022692"/>
    </source>
</evidence>
<keyword evidence="9" id="KW-1185">Reference proteome</keyword>
<evidence type="ECO:0000256" key="5">
    <source>
        <dbReference type="ARBA" id="ARBA00022989"/>
    </source>
</evidence>
<dbReference type="GO" id="GO:0012505">
    <property type="term" value="C:endomembrane system"/>
    <property type="evidence" value="ECO:0007669"/>
    <property type="project" value="UniProtKB-SubCell"/>
</dbReference>
<feature type="transmembrane region" description="Helical" evidence="7">
    <location>
        <begin position="12"/>
        <end position="30"/>
    </location>
</feature>
<keyword evidence="6 7" id="KW-0472">Membrane</keyword>
<keyword evidence="3" id="KW-0813">Transport</keyword>
<sequence>MAVWARLSLNVSLMSVTIMPLVMLLSYFLVLRVPNHLLHGGCTSQEVGDNSDNARLSQDEHIATLGKGTMSNEKEGYSEDSLTITLAAHEASPQEKTFKERIRAVKALLVPYIIPLFFVYWSQYTANSGVSPTLLFPLEKTPFSKLTDHYIYYTVYIVFAIMLWEGLVGGCGYVNTYANISKDLPESHREFSMGACGVGSSLGASLASFTAMGLEIALCQWQVSNGSTLCHQKIAQNS</sequence>
<evidence type="ECO:0000256" key="3">
    <source>
        <dbReference type="ARBA" id="ARBA00022448"/>
    </source>
</evidence>
<dbReference type="SUPFAM" id="SSF103473">
    <property type="entry name" value="MFS general substrate transporter"/>
    <property type="match status" value="1"/>
</dbReference>
<feature type="transmembrane region" description="Helical" evidence="7">
    <location>
        <begin position="150"/>
        <end position="174"/>
    </location>
</feature>
<comment type="caution">
    <text evidence="8">The sequence shown here is derived from an EMBL/GenBank/DDBJ whole genome shotgun (WGS) entry which is preliminary data.</text>
</comment>
<evidence type="ECO:0000256" key="6">
    <source>
        <dbReference type="ARBA" id="ARBA00023136"/>
    </source>
</evidence>
<dbReference type="OrthoDB" id="5965864at2759"/>
<organism evidence="8 9">
    <name type="scientific">Dispira parvispora</name>
    <dbReference type="NCBI Taxonomy" id="1520584"/>
    <lineage>
        <taxon>Eukaryota</taxon>
        <taxon>Fungi</taxon>
        <taxon>Fungi incertae sedis</taxon>
        <taxon>Zoopagomycota</taxon>
        <taxon>Kickxellomycotina</taxon>
        <taxon>Dimargaritomycetes</taxon>
        <taxon>Dimargaritales</taxon>
        <taxon>Dimargaritaceae</taxon>
        <taxon>Dispira</taxon>
    </lineage>
</organism>
<feature type="transmembrane region" description="Helical" evidence="7">
    <location>
        <begin position="104"/>
        <end position="122"/>
    </location>
</feature>
<dbReference type="PANTHER" id="PTHR10981">
    <property type="entry name" value="BATTENIN"/>
    <property type="match status" value="1"/>
</dbReference>